<accession>A0A6G5AEQ3</accession>
<proteinExistence type="predicted"/>
<protein>
    <submittedName>
        <fullName evidence="1">Uncharacterized protein</fullName>
    </submittedName>
</protein>
<name>A0A6G5AEQ3_RHIMP</name>
<reference evidence="1" key="1">
    <citation type="submission" date="2020-03" db="EMBL/GenBank/DDBJ databases">
        <title>A transcriptome and proteome of the tick Rhipicephalus microplus shaped by the genetic composition of its hosts and developmental stage.</title>
        <authorList>
            <person name="Garcia G.R."/>
            <person name="Ribeiro J.M.C."/>
            <person name="Maruyama S.R."/>
            <person name="Gardinasse L.G."/>
            <person name="Nelson K."/>
            <person name="Ferreira B.R."/>
            <person name="Andrade T.G."/>
            <person name="Santos I.K.F.M."/>
        </authorList>
    </citation>
    <scope>NUCLEOTIDE SEQUENCE</scope>
    <source>
        <strain evidence="1">NSGR</strain>
        <tissue evidence="1">Salivary glands</tissue>
    </source>
</reference>
<organism evidence="1">
    <name type="scientific">Rhipicephalus microplus</name>
    <name type="common">Cattle tick</name>
    <name type="synonym">Boophilus microplus</name>
    <dbReference type="NCBI Taxonomy" id="6941"/>
    <lineage>
        <taxon>Eukaryota</taxon>
        <taxon>Metazoa</taxon>
        <taxon>Ecdysozoa</taxon>
        <taxon>Arthropoda</taxon>
        <taxon>Chelicerata</taxon>
        <taxon>Arachnida</taxon>
        <taxon>Acari</taxon>
        <taxon>Parasitiformes</taxon>
        <taxon>Ixodida</taxon>
        <taxon>Ixodoidea</taxon>
        <taxon>Ixodidae</taxon>
        <taxon>Rhipicephalinae</taxon>
        <taxon>Rhipicephalus</taxon>
        <taxon>Boophilus</taxon>
    </lineage>
</organism>
<dbReference type="AlphaFoldDB" id="A0A6G5AEQ3"/>
<evidence type="ECO:0000313" key="1">
    <source>
        <dbReference type="EMBL" id="NIE49481.1"/>
    </source>
</evidence>
<dbReference type="EMBL" id="GIKN01007208">
    <property type="protein sequence ID" value="NIE49481.1"/>
    <property type="molecule type" value="Transcribed_RNA"/>
</dbReference>
<sequence>MSQHNLVNKELCNFLCSSPWKSGGLCVARHVVCRYDNPFVRGSGCRERAQKVHSDLLEGPRWDGDRLQKSGGSRRWCFSSLAVTAAPDVVGDIGCKAGPEVFRLDFCNRASCSEMSGRRFVVARFQNFVSKVCGDRQVDNSFSFRGLNSSSLAWSF</sequence>